<keyword evidence="3" id="KW-1185">Reference proteome</keyword>
<proteinExistence type="predicted"/>
<evidence type="ECO:0000313" key="2">
    <source>
        <dbReference type="EMBL" id="VEN64677.1"/>
    </source>
</evidence>
<feature type="region of interest" description="Disordered" evidence="1">
    <location>
        <begin position="1"/>
        <end position="53"/>
    </location>
</feature>
<dbReference type="EMBL" id="CAACVG010015671">
    <property type="protein sequence ID" value="VEN64677.1"/>
    <property type="molecule type" value="Genomic_DNA"/>
</dbReference>
<organism evidence="2 3">
    <name type="scientific">Callosobruchus maculatus</name>
    <name type="common">Southern cowpea weevil</name>
    <name type="synonym">Pulse bruchid</name>
    <dbReference type="NCBI Taxonomy" id="64391"/>
    <lineage>
        <taxon>Eukaryota</taxon>
        <taxon>Metazoa</taxon>
        <taxon>Ecdysozoa</taxon>
        <taxon>Arthropoda</taxon>
        <taxon>Hexapoda</taxon>
        <taxon>Insecta</taxon>
        <taxon>Pterygota</taxon>
        <taxon>Neoptera</taxon>
        <taxon>Endopterygota</taxon>
        <taxon>Coleoptera</taxon>
        <taxon>Polyphaga</taxon>
        <taxon>Cucujiformia</taxon>
        <taxon>Chrysomeloidea</taxon>
        <taxon>Chrysomelidae</taxon>
        <taxon>Bruchinae</taxon>
        <taxon>Bruchini</taxon>
        <taxon>Callosobruchus</taxon>
    </lineage>
</organism>
<sequence length="77" mass="8857">MCEESPNENAEIIYSEEDTDSEVDEVQESDHDSDTEQEDDPLTQDNLGGPTFFTIDSDFYADIYQQKERKELGEETV</sequence>
<gene>
    <name evidence="2" type="ORF">CALMAC_LOCUS21155</name>
</gene>
<accession>A0A653DX18</accession>
<reference evidence="2 3" key="1">
    <citation type="submission" date="2019-01" db="EMBL/GenBank/DDBJ databases">
        <authorList>
            <person name="Sayadi A."/>
        </authorList>
    </citation>
    <scope>NUCLEOTIDE SEQUENCE [LARGE SCALE GENOMIC DNA]</scope>
</reference>
<dbReference type="Proteomes" id="UP000410492">
    <property type="component" value="Unassembled WGS sequence"/>
</dbReference>
<evidence type="ECO:0000313" key="3">
    <source>
        <dbReference type="Proteomes" id="UP000410492"/>
    </source>
</evidence>
<name>A0A653DX18_CALMS</name>
<dbReference type="AlphaFoldDB" id="A0A653DX18"/>
<evidence type="ECO:0000256" key="1">
    <source>
        <dbReference type="SAM" id="MobiDB-lite"/>
    </source>
</evidence>
<protein>
    <submittedName>
        <fullName evidence="2">Uncharacterized protein</fullName>
    </submittedName>
</protein>
<feature type="compositionally biased region" description="Acidic residues" evidence="1">
    <location>
        <begin position="14"/>
        <end position="27"/>
    </location>
</feature>